<dbReference type="PROSITE" id="PS00409">
    <property type="entry name" value="PROKAR_NTER_METHYL"/>
    <property type="match status" value="1"/>
</dbReference>
<keyword evidence="8 10" id="KW-1133">Transmembrane helix</keyword>
<evidence type="ECO:0000259" key="11">
    <source>
        <dbReference type="Pfam" id="PF08334"/>
    </source>
</evidence>
<feature type="domain" description="Type II secretion system protein GspG C-terminal" evidence="11">
    <location>
        <begin position="62"/>
        <end position="169"/>
    </location>
</feature>
<feature type="transmembrane region" description="Helical" evidence="10">
    <location>
        <begin position="39"/>
        <end position="64"/>
    </location>
</feature>
<proteinExistence type="inferred from homology"/>
<dbReference type="PANTHER" id="PTHR30093:SF45">
    <property type="entry name" value="TYPE II SECRETION SYSTEM CORE PROTEIN G"/>
    <property type="match status" value="1"/>
</dbReference>
<evidence type="ECO:0000256" key="9">
    <source>
        <dbReference type="ARBA" id="ARBA00023136"/>
    </source>
</evidence>
<evidence type="ECO:0000256" key="3">
    <source>
        <dbReference type="ARBA" id="ARBA00020042"/>
    </source>
</evidence>
<evidence type="ECO:0000256" key="10">
    <source>
        <dbReference type="SAM" id="Phobius"/>
    </source>
</evidence>
<dbReference type="PRINTS" id="PR00813">
    <property type="entry name" value="BCTERIALGSPG"/>
</dbReference>
<accession>A0ABN8X2I1</accession>
<evidence type="ECO:0000256" key="2">
    <source>
        <dbReference type="ARBA" id="ARBA00009984"/>
    </source>
</evidence>
<protein>
    <recommendedName>
        <fullName evidence="3">Type II secretion system core protein G</fullName>
    </recommendedName>
</protein>
<dbReference type="SUPFAM" id="SSF54523">
    <property type="entry name" value="Pili subunits"/>
    <property type="match status" value="1"/>
</dbReference>
<evidence type="ECO:0000256" key="1">
    <source>
        <dbReference type="ARBA" id="ARBA00004377"/>
    </source>
</evidence>
<dbReference type="Proteomes" id="UP001162030">
    <property type="component" value="Chromosome"/>
</dbReference>
<evidence type="ECO:0000256" key="7">
    <source>
        <dbReference type="ARBA" id="ARBA00022692"/>
    </source>
</evidence>
<organism evidence="12 13">
    <name type="scientific">Methylocaldum szegediense</name>
    <dbReference type="NCBI Taxonomy" id="73780"/>
    <lineage>
        <taxon>Bacteria</taxon>
        <taxon>Pseudomonadati</taxon>
        <taxon>Pseudomonadota</taxon>
        <taxon>Gammaproteobacteria</taxon>
        <taxon>Methylococcales</taxon>
        <taxon>Methylococcaceae</taxon>
        <taxon>Methylocaldum</taxon>
    </lineage>
</organism>
<evidence type="ECO:0000256" key="4">
    <source>
        <dbReference type="ARBA" id="ARBA00022475"/>
    </source>
</evidence>
<sequence>MTSLFSLVLLSSIDSSDLFSLMTRILMQKHRRNVHAQRGFTLIELLVVLAIIGMLAGLVGPQVVKHLGESKTKTARLQIEELSSALDMYRLDVGRYPSTEEGLAALVEQPSNAKVWNGPYLRKKRVPVDPWNNPYHYVSPGQHGKYDLFTLGADNAEGGEGEDQDVVSWE</sequence>
<dbReference type="InterPro" id="IPR013545">
    <property type="entry name" value="T2SS_protein-GspG_C"/>
</dbReference>
<evidence type="ECO:0000256" key="8">
    <source>
        <dbReference type="ARBA" id="ARBA00022989"/>
    </source>
</evidence>
<keyword evidence="13" id="KW-1185">Reference proteome</keyword>
<keyword evidence="7 10" id="KW-0812">Transmembrane</keyword>
<comment type="similarity">
    <text evidence="2">Belongs to the GSP G family.</text>
</comment>
<dbReference type="InterPro" id="IPR045584">
    <property type="entry name" value="Pilin-like"/>
</dbReference>
<dbReference type="InterPro" id="IPR012902">
    <property type="entry name" value="N_methyl_site"/>
</dbReference>
<gene>
    <name evidence="12" type="primary">gspG</name>
    <name evidence="12" type="ORF">MSZNOR_2210</name>
</gene>
<dbReference type="PANTHER" id="PTHR30093">
    <property type="entry name" value="GENERAL SECRETION PATHWAY PROTEIN G"/>
    <property type="match status" value="1"/>
</dbReference>
<dbReference type="NCBIfam" id="TIGR02532">
    <property type="entry name" value="IV_pilin_GFxxxE"/>
    <property type="match status" value="1"/>
</dbReference>
<evidence type="ECO:0000313" key="13">
    <source>
        <dbReference type="Proteomes" id="UP001162030"/>
    </source>
</evidence>
<dbReference type="InterPro" id="IPR010054">
    <property type="entry name" value="Type2_sec_GspG"/>
</dbReference>
<evidence type="ECO:0000313" key="12">
    <source>
        <dbReference type="EMBL" id="CAI8834588.1"/>
    </source>
</evidence>
<keyword evidence="6" id="KW-0997">Cell inner membrane</keyword>
<dbReference type="Pfam" id="PF08334">
    <property type="entry name" value="T2SSG"/>
    <property type="match status" value="1"/>
</dbReference>
<comment type="subcellular location">
    <subcellularLocation>
        <location evidence="1">Cell inner membrane</location>
        <topology evidence="1">Single-pass membrane protein</topology>
    </subcellularLocation>
</comment>
<dbReference type="Gene3D" id="3.30.700.10">
    <property type="entry name" value="Glycoprotein, Type 4 Pilin"/>
    <property type="match status" value="1"/>
</dbReference>
<dbReference type="NCBIfam" id="TIGR01710">
    <property type="entry name" value="typeII_sec_gspG"/>
    <property type="match status" value="1"/>
</dbReference>
<evidence type="ECO:0000256" key="6">
    <source>
        <dbReference type="ARBA" id="ARBA00022519"/>
    </source>
</evidence>
<name>A0ABN8X2I1_9GAMM</name>
<dbReference type="EMBL" id="OX458333">
    <property type="protein sequence ID" value="CAI8834588.1"/>
    <property type="molecule type" value="Genomic_DNA"/>
</dbReference>
<dbReference type="InterPro" id="IPR000983">
    <property type="entry name" value="Bac_GSPG_pilin"/>
</dbReference>
<evidence type="ECO:0000256" key="5">
    <source>
        <dbReference type="ARBA" id="ARBA00022481"/>
    </source>
</evidence>
<keyword evidence="9 10" id="KW-0472">Membrane</keyword>
<reference evidence="12 13" key="1">
    <citation type="submission" date="2023-03" db="EMBL/GenBank/DDBJ databases">
        <authorList>
            <person name="Pearce D."/>
        </authorList>
    </citation>
    <scope>NUCLEOTIDE SEQUENCE [LARGE SCALE GENOMIC DNA]</scope>
    <source>
        <strain evidence="12">Msz</strain>
    </source>
</reference>
<keyword evidence="5" id="KW-0488">Methylation</keyword>
<keyword evidence="4" id="KW-1003">Cell membrane</keyword>
<dbReference type="Pfam" id="PF07963">
    <property type="entry name" value="N_methyl"/>
    <property type="match status" value="1"/>
</dbReference>